<gene>
    <name evidence="3" type="primary">tsaB</name>
    <name evidence="3" type="ORF">HP438_18220</name>
</gene>
<comment type="caution">
    <text evidence="3">The sequence shown here is derived from an EMBL/GenBank/DDBJ whole genome shotgun (WGS) entry which is preliminary data.</text>
</comment>
<dbReference type="Proteomes" id="UP000536441">
    <property type="component" value="Unassembled WGS sequence"/>
</dbReference>
<evidence type="ECO:0000313" key="4">
    <source>
        <dbReference type="Proteomes" id="UP000536441"/>
    </source>
</evidence>
<name>A0A7Y6EIC8_9SPHN</name>
<dbReference type="InterPro" id="IPR043129">
    <property type="entry name" value="ATPase_NBD"/>
</dbReference>
<organism evidence="3 4">
    <name type="scientific">Sphingomonas zeae</name>
    <dbReference type="NCBI Taxonomy" id="1646122"/>
    <lineage>
        <taxon>Bacteria</taxon>
        <taxon>Pseudomonadati</taxon>
        <taxon>Pseudomonadota</taxon>
        <taxon>Alphaproteobacteria</taxon>
        <taxon>Sphingomonadales</taxon>
        <taxon>Sphingomonadaceae</taxon>
        <taxon>Sphingomonas</taxon>
    </lineage>
</organism>
<dbReference type="Pfam" id="PF00814">
    <property type="entry name" value="TsaD"/>
    <property type="match status" value="1"/>
</dbReference>
<protein>
    <submittedName>
        <fullName evidence="3">tRNA (Adenosine(37)-N6)-threonylcarbamoyltransferase complex dimerization subunit type 1 TsaB</fullName>
    </submittedName>
</protein>
<sequence>MATRPSCTRATRAWHSSRPTGSSEPNLRTLVIDTATAACSVALFDGDRAVARAHDVVGRGHAEKLLPMIAALPDGGRAERILVDCGPGSFTGIRVGIAAARGLALGWGIAASGYSSLALVAAAGFAMRDDEALSVVLEGGHGEVFVQPFARDLTPLAPFASMKPDAALAALEGRAAIGNGVRWLTALSPDLPVVEALPDAAEAWRLPPALIALPPRPVYGRAPDAKLPGGITPSGLVA</sequence>
<dbReference type="EMBL" id="JABMCH010000071">
    <property type="protein sequence ID" value="NUU48908.1"/>
    <property type="molecule type" value="Genomic_DNA"/>
</dbReference>
<keyword evidence="4" id="KW-1185">Reference proteome</keyword>
<dbReference type="InterPro" id="IPR022496">
    <property type="entry name" value="T6A_TsaB"/>
</dbReference>
<dbReference type="AlphaFoldDB" id="A0A7Y6EIC8"/>
<dbReference type="NCBIfam" id="TIGR03725">
    <property type="entry name" value="T6A_YeaZ"/>
    <property type="match status" value="1"/>
</dbReference>
<dbReference type="GO" id="GO:0002949">
    <property type="term" value="P:tRNA threonylcarbamoyladenosine modification"/>
    <property type="evidence" value="ECO:0007669"/>
    <property type="project" value="InterPro"/>
</dbReference>
<dbReference type="InterPro" id="IPR000905">
    <property type="entry name" value="Gcp-like_dom"/>
</dbReference>
<dbReference type="GO" id="GO:0016740">
    <property type="term" value="F:transferase activity"/>
    <property type="evidence" value="ECO:0007669"/>
    <property type="project" value="UniProtKB-KW"/>
</dbReference>
<evidence type="ECO:0000256" key="1">
    <source>
        <dbReference type="SAM" id="MobiDB-lite"/>
    </source>
</evidence>
<dbReference type="SUPFAM" id="SSF53067">
    <property type="entry name" value="Actin-like ATPase domain"/>
    <property type="match status" value="1"/>
</dbReference>
<proteinExistence type="predicted"/>
<feature type="region of interest" description="Disordered" evidence="1">
    <location>
        <begin position="1"/>
        <end position="26"/>
    </location>
</feature>
<dbReference type="Gene3D" id="3.30.420.40">
    <property type="match status" value="2"/>
</dbReference>
<keyword evidence="3" id="KW-0808">Transferase</keyword>
<accession>A0A7Y6EIC8</accession>
<evidence type="ECO:0000313" key="3">
    <source>
        <dbReference type="EMBL" id="NUU48908.1"/>
    </source>
</evidence>
<feature type="domain" description="Gcp-like" evidence="2">
    <location>
        <begin position="57"/>
        <end position="147"/>
    </location>
</feature>
<feature type="compositionally biased region" description="Polar residues" evidence="1">
    <location>
        <begin position="17"/>
        <end position="26"/>
    </location>
</feature>
<reference evidence="3 4" key="1">
    <citation type="submission" date="2020-05" db="EMBL/GenBank/DDBJ databases">
        <title>Genome Sequencing of Type Strains.</title>
        <authorList>
            <person name="Lemaire J.F."/>
            <person name="Inderbitzin P."/>
            <person name="Gregorio O.A."/>
            <person name="Collins S.B."/>
            <person name="Wespe N."/>
            <person name="Knight-Connoni V."/>
        </authorList>
    </citation>
    <scope>NUCLEOTIDE SEQUENCE [LARGE SCALE GENOMIC DNA]</scope>
    <source>
        <strain evidence="3 4">DSM 100049</strain>
    </source>
</reference>
<evidence type="ECO:0000259" key="2">
    <source>
        <dbReference type="Pfam" id="PF00814"/>
    </source>
</evidence>